<evidence type="ECO:0000313" key="2">
    <source>
        <dbReference type="Proteomes" id="UP000593561"/>
    </source>
</evidence>
<organism evidence="1 2">
    <name type="scientific">Gossypium davidsonii</name>
    <name type="common">Davidson's cotton</name>
    <name type="synonym">Gossypium klotzschianum subsp. davidsonii</name>
    <dbReference type="NCBI Taxonomy" id="34287"/>
    <lineage>
        <taxon>Eukaryota</taxon>
        <taxon>Viridiplantae</taxon>
        <taxon>Streptophyta</taxon>
        <taxon>Embryophyta</taxon>
        <taxon>Tracheophyta</taxon>
        <taxon>Spermatophyta</taxon>
        <taxon>Magnoliopsida</taxon>
        <taxon>eudicotyledons</taxon>
        <taxon>Gunneridae</taxon>
        <taxon>Pentapetalae</taxon>
        <taxon>rosids</taxon>
        <taxon>malvids</taxon>
        <taxon>Malvales</taxon>
        <taxon>Malvaceae</taxon>
        <taxon>Malvoideae</taxon>
        <taxon>Gossypium</taxon>
    </lineage>
</organism>
<dbReference type="EMBL" id="JABFAC010000011">
    <property type="protein sequence ID" value="MBA0629412.1"/>
    <property type="molecule type" value="Genomic_DNA"/>
</dbReference>
<gene>
    <name evidence="1" type="ORF">Godav_023973</name>
</gene>
<accession>A0A7J8SV65</accession>
<dbReference type="Proteomes" id="UP000593561">
    <property type="component" value="Unassembled WGS sequence"/>
</dbReference>
<name>A0A7J8SV65_GOSDV</name>
<feature type="non-terminal residue" evidence="1">
    <location>
        <position position="1"/>
    </location>
</feature>
<comment type="caution">
    <text evidence="1">The sequence shown here is derived from an EMBL/GenBank/DDBJ whole genome shotgun (WGS) entry which is preliminary data.</text>
</comment>
<dbReference type="AlphaFoldDB" id="A0A7J8SV65"/>
<evidence type="ECO:0000313" key="1">
    <source>
        <dbReference type="EMBL" id="MBA0629412.1"/>
    </source>
</evidence>
<sequence length="61" mass="7040">WRIWKRRHSSLFNGEFGEVSIEVAGIIALAKLVTLANNRRNQQNDPARIIEVNELLVTIRI</sequence>
<reference evidence="1 2" key="1">
    <citation type="journal article" date="2019" name="Genome Biol. Evol.">
        <title>Insights into the evolution of the New World diploid cottons (Gossypium, subgenus Houzingenia) based on genome sequencing.</title>
        <authorList>
            <person name="Grover C.E."/>
            <person name="Arick M.A. 2nd"/>
            <person name="Thrash A."/>
            <person name="Conover J.L."/>
            <person name="Sanders W.S."/>
            <person name="Peterson D.G."/>
            <person name="Frelichowski J.E."/>
            <person name="Scheffler J.A."/>
            <person name="Scheffler B.E."/>
            <person name="Wendel J.F."/>
        </authorList>
    </citation>
    <scope>NUCLEOTIDE SEQUENCE [LARGE SCALE GENOMIC DNA]</scope>
    <source>
        <strain evidence="1">27</strain>
        <tissue evidence="1">Leaf</tissue>
    </source>
</reference>
<protein>
    <submittedName>
        <fullName evidence="1">Uncharacterized protein</fullName>
    </submittedName>
</protein>
<proteinExistence type="predicted"/>
<keyword evidence="2" id="KW-1185">Reference proteome</keyword>